<organism evidence="3 4">
    <name type="scientific">Mumia zhuanghuii</name>
    <dbReference type="NCBI Taxonomy" id="2585211"/>
    <lineage>
        <taxon>Bacteria</taxon>
        <taxon>Bacillati</taxon>
        <taxon>Actinomycetota</taxon>
        <taxon>Actinomycetes</taxon>
        <taxon>Propionibacteriales</taxon>
        <taxon>Nocardioidaceae</taxon>
        <taxon>Mumia</taxon>
    </lineage>
</organism>
<accession>A0A5Q6S459</accession>
<comment type="caution">
    <text evidence="3">The sequence shown here is derived from an EMBL/GenBank/DDBJ whole genome shotgun (WGS) entry which is preliminary data.</text>
</comment>
<dbReference type="AlphaFoldDB" id="A0A5Q6S459"/>
<evidence type="ECO:0000313" key="4">
    <source>
        <dbReference type="Proteomes" id="UP000307768"/>
    </source>
</evidence>
<evidence type="ECO:0000313" key="3">
    <source>
        <dbReference type="EMBL" id="KAA1425158.1"/>
    </source>
</evidence>
<dbReference type="OrthoDB" id="8905397at2"/>
<dbReference type="RefSeq" id="WP_149768332.1">
    <property type="nucleotide sequence ID" value="NZ_VDFQ02000001.1"/>
</dbReference>
<reference evidence="3 4" key="1">
    <citation type="submission" date="2019-09" db="EMBL/GenBank/DDBJ databases">
        <title>Mumia zhuanghuii sp. nov. isolated from the intestinal contents of plateau pika (Ochotona curzoniae) in the Qinghai-Tibet plateau of China.</title>
        <authorList>
            <person name="Tian Z."/>
        </authorList>
    </citation>
    <scope>NUCLEOTIDE SEQUENCE [LARGE SCALE GENOMIC DNA]</scope>
    <source>
        <strain evidence="4">350</strain>
    </source>
</reference>
<proteinExistence type="predicted"/>
<dbReference type="Proteomes" id="UP000307768">
    <property type="component" value="Unassembled WGS sequence"/>
</dbReference>
<evidence type="ECO:0000259" key="2">
    <source>
        <dbReference type="Pfam" id="PF14232"/>
    </source>
</evidence>
<dbReference type="Gene3D" id="2.40.128.580">
    <property type="entry name" value="GXWXG domain"/>
    <property type="match status" value="1"/>
</dbReference>
<dbReference type="InterPro" id="IPR025951">
    <property type="entry name" value="GXWXG_dom"/>
</dbReference>
<dbReference type="Pfam" id="PF14231">
    <property type="entry name" value="GXWXG"/>
    <property type="match status" value="1"/>
</dbReference>
<dbReference type="InterPro" id="IPR025568">
    <property type="entry name" value="DUF4334"/>
</dbReference>
<dbReference type="Pfam" id="PF14232">
    <property type="entry name" value="DUF4334"/>
    <property type="match status" value="1"/>
</dbReference>
<gene>
    <name evidence="3" type="ORF">FE697_004595</name>
</gene>
<feature type="domain" description="GXWXG" evidence="1">
    <location>
        <begin position="29"/>
        <end position="87"/>
    </location>
</feature>
<evidence type="ECO:0000259" key="1">
    <source>
        <dbReference type="Pfam" id="PF14231"/>
    </source>
</evidence>
<name>A0A5Q6S459_9ACTN</name>
<protein>
    <submittedName>
        <fullName evidence="3">DUF4334 domain-containing protein</fullName>
    </submittedName>
</protein>
<feature type="domain" description="DUF4334" evidence="2">
    <location>
        <begin position="98"/>
        <end position="158"/>
    </location>
</feature>
<dbReference type="EMBL" id="VDFQ02000001">
    <property type="protein sequence ID" value="KAA1425158.1"/>
    <property type="molecule type" value="Genomic_DNA"/>
</dbReference>
<sequence length="159" mass="17985">MLTDSHTGRSLWDELRSSEGPVDTELLDELWASLETVDAGEILGSWKGFAFPTDHPLQITLTKSRWHGKRFHSLQWAQPLICADDDGELVSDLKSGRGEASLWNVEFRGEVTATMVYDGMPIFDHFKRVDDTTLMGIMNGKPELVLADAKHFYFGLERE</sequence>